<sequence>MYGIKEYEIKGFKNLSNPAKRLFGYVYQKHQAGVEDKEDWTAIKVKERKNCIEVTFRNGKWLNYYTNGTWG</sequence>
<dbReference type="EMBL" id="LTDM01000028">
    <property type="protein sequence ID" value="OLS02439.1"/>
    <property type="molecule type" value="Genomic_DNA"/>
</dbReference>
<keyword evidence="2" id="KW-1185">Reference proteome</keyword>
<dbReference type="RefSeq" id="WP_075726869.1">
    <property type="nucleotide sequence ID" value="NZ_LTDM01000028.1"/>
</dbReference>
<reference evidence="1 2" key="1">
    <citation type="submission" date="2016-02" db="EMBL/GenBank/DDBJ databases">
        <title>Genome sequence of Tissierella creatinophila DSM 6911.</title>
        <authorList>
            <person name="Poehlein A."/>
            <person name="Daniel R."/>
        </authorList>
    </citation>
    <scope>NUCLEOTIDE SEQUENCE [LARGE SCALE GENOMIC DNA]</scope>
    <source>
        <strain evidence="1 2">DSM 6911</strain>
    </source>
</reference>
<comment type="caution">
    <text evidence="1">The sequence shown here is derived from an EMBL/GenBank/DDBJ whole genome shotgun (WGS) entry which is preliminary data.</text>
</comment>
<gene>
    <name evidence="1" type="ORF">TICRE_15910</name>
</gene>
<evidence type="ECO:0000313" key="1">
    <source>
        <dbReference type="EMBL" id="OLS02439.1"/>
    </source>
</evidence>
<dbReference type="Proteomes" id="UP000186112">
    <property type="component" value="Unassembled WGS sequence"/>
</dbReference>
<dbReference type="OrthoDB" id="1955334at2"/>
<accession>A0A1U7M5E2</accession>
<proteinExistence type="predicted"/>
<dbReference type="AlphaFoldDB" id="A0A1U7M5E2"/>
<protein>
    <submittedName>
        <fullName evidence="1">Uncharacterized protein</fullName>
    </submittedName>
</protein>
<evidence type="ECO:0000313" key="2">
    <source>
        <dbReference type="Proteomes" id="UP000186112"/>
    </source>
</evidence>
<organism evidence="1 2">
    <name type="scientific">Tissierella creatinophila DSM 6911</name>
    <dbReference type="NCBI Taxonomy" id="1123403"/>
    <lineage>
        <taxon>Bacteria</taxon>
        <taxon>Bacillati</taxon>
        <taxon>Bacillota</taxon>
        <taxon>Tissierellia</taxon>
        <taxon>Tissierellales</taxon>
        <taxon>Tissierellaceae</taxon>
        <taxon>Tissierella</taxon>
    </lineage>
</organism>
<name>A0A1U7M5E2_TISCR</name>